<dbReference type="Gene3D" id="1.10.260.40">
    <property type="entry name" value="lambda repressor-like DNA-binding domains"/>
    <property type="match status" value="1"/>
</dbReference>
<evidence type="ECO:0000313" key="2">
    <source>
        <dbReference type="EMBL" id="MFB9836246.1"/>
    </source>
</evidence>
<dbReference type="SUPFAM" id="SSF47413">
    <property type="entry name" value="lambda repressor-like DNA-binding domains"/>
    <property type="match status" value="1"/>
</dbReference>
<dbReference type="PROSITE" id="PS50943">
    <property type="entry name" value="HTH_CROC1"/>
    <property type="match status" value="1"/>
</dbReference>
<sequence>MAGAHGTNARRNEELGSFLRARRARLDPGDVELPSEGRRRVPGLRREEVAQLAGVSPDYYTRLEQGRQPTASPAVLDALARALRLSAE</sequence>
<dbReference type="SMART" id="SM00530">
    <property type="entry name" value="HTH_XRE"/>
    <property type="match status" value="1"/>
</dbReference>
<protein>
    <submittedName>
        <fullName evidence="2">Helix-turn-helix domain-containing protein</fullName>
    </submittedName>
</protein>
<dbReference type="CDD" id="cd00093">
    <property type="entry name" value="HTH_XRE"/>
    <property type="match status" value="1"/>
</dbReference>
<gene>
    <name evidence="2" type="ORF">ACFFNX_29145</name>
</gene>
<evidence type="ECO:0000259" key="1">
    <source>
        <dbReference type="PROSITE" id="PS50943"/>
    </source>
</evidence>
<keyword evidence="3" id="KW-1185">Reference proteome</keyword>
<dbReference type="Proteomes" id="UP001589627">
    <property type="component" value="Unassembled WGS sequence"/>
</dbReference>
<dbReference type="InterPro" id="IPR001387">
    <property type="entry name" value="Cro/C1-type_HTH"/>
</dbReference>
<dbReference type="PANTHER" id="PTHR35010:SF2">
    <property type="entry name" value="BLL4672 PROTEIN"/>
    <property type="match status" value="1"/>
</dbReference>
<proteinExistence type="predicted"/>
<feature type="non-terminal residue" evidence="2">
    <location>
        <position position="88"/>
    </location>
</feature>
<reference evidence="2 3" key="1">
    <citation type="submission" date="2024-09" db="EMBL/GenBank/DDBJ databases">
        <authorList>
            <person name="Sun Q."/>
            <person name="Mori K."/>
        </authorList>
    </citation>
    <scope>NUCLEOTIDE SEQUENCE [LARGE SCALE GENOMIC DNA]</scope>
    <source>
        <strain evidence="2 3">TBRC 0563</strain>
    </source>
</reference>
<name>A0ABV5YMG0_9ACTN</name>
<evidence type="ECO:0000313" key="3">
    <source>
        <dbReference type="Proteomes" id="UP001589627"/>
    </source>
</evidence>
<dbReference type="Pfam" id="PF13560">
    <property type="entry name" value="HTH_31"/>
    <property type="match status" value="1"/>
</dbReference>
<comment type="caution">
    <text evidence="2">The sequence shown here is derived from an EMBL/GenBank/DDBJ whole genome shotgun (WGS) entry which is preliminary data.</text>
</comment>
<dbReference type="InterPro" id="IPR010982">
    <property type="entry name" value="Lambda_DNA-bd_dom_sf"/>
</dbReference>
<feature type="domain" description="HTH cro/C1-type" evidence="1">
    <location>
        <begin position="43"/>
        <end position="88"/>
    </location>
</feature>
<dbReference type="PANTHER" id="PTHR35010">
    <property type="entry name" value="BLL4672 PROTEIN-RELATED"/>
    <property type="match status" value="1"/>
</dbReference>
<organism evidence="2 3">
    <name type="scientific">Actinoallomurus acaciae</name>
    <dbReference type="NCBI Taxonomy" id="502577"/>
    <lineage>
        <taxon>Bacteria</taxon>
        <taxon>Bacillati</taxon>
        <taxon>Actinomycetota</taxon>
        <taxon>Actinomycetes</taxon>
        <taxon>Streptosporangiales</taxon>
        <taxon>Thermomonosporaceae</taxon>
        <taxon>Actinoallomurus</taxon>
    </lineage>
</organism>
<dbReference type="RefSeq" id="WP_378208929.1">
    <property type="nucleotide sequence ID" value="NZ_JBHLZP010000261.1"/>
</dbReference>
<dbReference type="EMBL" id="JBHLZP010000261">
    <property type="protein sequence ID" value="MFB9836246.1"/>
    <property type="molecule type" value="Genomic_DNA"/>
</dbReference>
<accession>A0ABV5YMG0</accession>